<protein>
    <recommendedName>
        <fullName evidence="4">Serine carboxypeptidase-like 18</fullName>
    </recommendedName>
</protein>
<comment type="similarity">
    <text evidence="1">Belongs to the peptidase S10 family.</text>
</comment>
<dbReference type="Gene3D" id="3.40.50.1820">
    <property type="entry name" value="alpha/beta hydrolase"/>
    <property type="match status" value="1"/>
</dbReference>
<dbReference type="Proteomes" id="UP001291926">
    <property type="component" value="Unassembled WGS sequence"/>
</dbReference>
<name>A0ABR0DA36_9LAMI</name>
<dbReference type="EMBL" id="JAYDYQ010002533">
    <property type="protein sequence ID" value="KAK4485543.1"/>
    <property type="molecule type" value="Genomic_DNA"/>
</dbReference>
<proteinExistence type="inferred from homology"/>
<organism evidence="2 3">
    <name type="scientific">Penstemon davidsonii</name>
    <dbReference type="NCBI Taxonomy" id="160366"/>
    <lineage>
        <taxon>Eukaryota</taxon>
        <taxon>Viridiplantae</taxon>
        <taxon>Streptophyta</taxon>
        <taxon>Embryophyta</taxon>
        <taxon>Tracheophyta</taxon>
        <taxon>Spermatophyta</taxon>
        <taxon>Magnoliopsida</taxon>
        <taxon>eudicotyledons</taxon>
        <taxon>Gunneridae</taxon>
        <taxon>Pentapetalae</taxon>
        <taxon>asterids</taxon>
        <taxon>lamiids</taxon>
        <taxon>Lamiales</taxon>
        <taxon>Plantaginaceae</taxon>
        <taxon>Cheloneae</taxon>
        <taxon>Penstemon</taxon>
    </lineage>
</organism>
<evidence type="ECO:0000256" key="1">
    <source>
        <dbReference type="ARBA" id="ARBA00009431"/>
    </source>
</evidence>
<feature type="non-terminal residue" evidence="2">
    <location>
        <position position="304"/>
    </location>
</feature>
<dbReference type="InterPro" id="IPR001563">
    <property type="entry name" value="Peptidase_S10"/>
</dbReference>
<dbReference type="PRINTS" id="PR00724">
    <property type="entry name" value="CRBOXYPTASEC"/>
</dbReference>
<evidence type="ECO:0000313" key="3">
    <source>
        <dbReference type="Proteomes" id="UP001291926"/>
    </source>
</evidence>
<dbReference type="PANTHER" id="PTHR11802:SF224">
    <property type="entry name" value="SERINE CARBOXYPEPTIDASE-LIKE 7 ISOFORM X1"/>
    <property type="match status" value="1"/>
</dbReference>
<comment type="caution">
    <text evidence="2">The sequence shown here is derived from an EMBL/GenBank/DDBJ whole genome shotgun (WGS) entry which is preliminary data.</text>
</comment>
<evidence type="ECO:0000313" key="2">
    <source>
        <dbReference type="EMBL" id="KAK4485543.1"/>
    </source>
</evidence>
<dbReference type="SUPFAM" id="SSF53474">
    <property type="entry name" value="alpha/beta-Hydrolases"/>
    <property type="match status" value="1"/>
</dbReference>
<gene>
    <name evidence="2" type="ORF">RD792_008185</name>
</gene>
<sequence>MMAPPRFHLRRHSSDDVVELIQRFLLHLTILIFFITYTGLSHSIVENLPGFPEGNPQDDPLLLWLTGGPGCSGLSPILYEIGPFTIDYANSNGSLPALKLNEYSWTKVANIIFIDQPAGTGFSCAKTREAYNSNDTTSATHTYDFLRKWLINHPKYLKNPLYIGGDSYSGIILPLVVDHVYGGIELENEPLLNMKGYILGNPFTDTYNDVNGRVQYAHRMGLLSNGLYKAISIFLAKQMCYGNYVNVDMENVLCQNVLERVNQLDNYLFSISWANDKSVQKALNVREGAGHTAPEFKPKQCLPM</sequence>
<dbReference type="PANTHER" id="PTHR11802">
    <property type="entry name" value="SERINE PROTEASE FAMILY S10 SERINE CARBOXYPEPTIDASE"/>
    <property type="match status" value="1"/>
</dbReference>
<evidence type="ECO:0008006" key="4">
    <source>
        <dbReference type="Google" id="ProtNLM"/>
    </source>
</evidence>
<accession>A0ABR0DA36</accession>
<keyword evidence="3" id="KW-1185">Reference proteome</keyword>
<dbReference type="Pfam" id="PF00450">
    <property type="entry name" value="Peptidase_S10"/>
    <property type="match status" value="1"/>
</dbReference>
<dbReference type="InterPro" id="IPR029058">
    <property type="entry name" value="AB_hydrolase_fold"/>
</dbReference>
<reference evidence="2 3" key="1">
    <citation type="journal article" date="2023" name="bioRxiv">
        <title>Genome report: Whole genome sequence and annotation of Penstemon davidsonii.</title>
        <authorList>
            <person name="Ostevik K.L."/>
            <person name="Alabady M."/>
            <person name="Zhang M."/>
            <person name="Rausher M.D."/>
        </authorList>
    </citation>
    <scope>NUCLEOTIDE SEQUENCE [LARGE SCALE GENOMIC DNA]</scope>
    <source>
        <strain evidence="2">DNT005</strain>
        <tissue evidence="2">Whole leaf</tissue>
    </source>
</reference>